<gene>
    <name evidence="3 4" type="primary">LOC106155573</name>
    <name evidence="5 6" type="synonym">LOC112041226</name>
</gene>
<sequence>MFTIAMHKGILTFLVFVGLVSLLDAFPAALQRDARAGFRSHDPGYGHNFGKRKAWLETMRNRLLNTRESESPLMTNEELADLLNESSQIADVFVDRIVDTNRDGVVTRQELRSKHLISQL</sequence>
<name>A0A1S3HIT6_LINAN</name>
<dbReference type="AlphaFoldDB" id="A0A1S3HIT6"/>
<feature type="chain" id="PRO_5014545720" evidence="1">
    <location>
        <begin position="26"/>
        <end position="120"/>
    </location>
</feature>
<feature type="signal peptide" evidence="1">
    <location>
        <begin position="1"/>
        <end position="25"/>
    </location>
</feature>
<evidence type="ECO:0000313" key="3">
    <source>
        <dbReference type="RefSeq" id="XP_013385921.1"/>
    </source>
</evidence>
<dbReference type="RefSeq" id="XP_023930818.1">
    <property type="nucleotide sequence ID" value="XM_024075050.1"/>
</dbReference>
<protein>
    <submittedName>
        <fullName evidence="3 4">Uncharacterized protein LOC106155573</fullName>
    </submittedName>
    <submittedName>
        <fullName evidence="5 6">Uncharacterized protein LOC112041226</fullName>
    </submittedName>
</protein>
<dbReference type="RefSeq" id="XP_013385921.1">
    <property type="nucleotide sequence ID" value="XM_013530467.2"/>
</dbReference>
<evidence type="ECO:0000313" key="4">
    <source>
        <dbReference type="RefSeq" id="XP_013385922.1"/>
    </source>
</evidence>
<dbReference type="RefSeq" id="XP_023930817.1">
    <property type="nucleotide sequence ID" value="XM_024075049.1"/>
</dbReference>
<reference evidence="3 4" key="1">
    <citation type="submission" date="2025-04" db="UniProtKB">
        <authorList>
            <consortium name="RefSeq"/>
        </authorList>
    </citation>
    <scope>IDENTIFICATION</scope>
    <source>
        <tissue evidence="3 4">Gonads</tissue>
    </source>
</reference>
<dbReference type="PROSITE" id="PS00018">
    <property type="entry name" value="EF_HAND_1"/>
    <property type="match status" value="1"/>
</dbReference>
<dbReference type="KEGG" id="lak:112041226"/>
<evidence type="ECO:0000313" key="6">
    <source>
        <dbReference type="RefSeq" id="XP_023930818.1"/>
    </source>
</evidence>
<evidence type="ECO:0000256" key="1">
    <source>
        <dbReference type="SAM" id="SignalP"/>
    </source>
</evidence>
<evidence type="ECO:0000313" key="5">
    <source>
        <dbReference type="RefSeq" id="XP_023930817.1"/>
    </source>
</evidence>
<proteinExistence type="predicted"/>
<dbReference type="KEGG" id="lak:106155573"/>
<dbReference type="GeneID" id="106155573"/>
<keyword evidence="1" id="KW-0732">Signal</keyword>
<organism evidence="2 4">
    <name type="scientific">Lingula anatina</name>
    <name type="common">Brachiopod</name>
    <name type="synonym">Lingula unguis</name>
    <dbReference type="NCBI Taxonomy" id="7574"/>
    <lineage>
        <taxon>Eukaryota</taxon>
        <taxon>Metazoa</taxon>
        <taxon>Spiralia</taxon>
        <taxon>Lophotrochozoa</taxon>
        <taxon>Brachiopoda</taxon>
        <taxon>Linguliformea</taxon>
        <taxon>Lingulata</taxon>
        <taxon>Lingulida</taxon>
        <taxon>Linguloidea</taxon>
        <taxon>Lingulidae</taxon>
        <taxon>Lingula</taxon>
    </lineage>
</organism>
<dbReference type="RefSeq" id="XP_013385922.1">
    <property type="nucleotide sequence ID" value="XM_013530468.2"/>
</dbReference>
<accession>A0A1S3HIT6</accession>
<dbReference type="Proteomes" id="UP000085678">
    <property type="component" value="Unplaced"/>
</dbReference>
<keyword evidence="2" id="KW-1185">Reference proteome</keyword>
<dbReference type="InterPro" id="IPR018247">
    <property type="entry name" value="EF_Hand_1_Ca_BS"/>
</dbReference>
<evidence type="ECO:0000313" key="2">
    <source>
        <dbReference type="Proteomes" id="UP000085678"/>
    </source>
</evidence>